<evidence type="ECO:0000313" key="1">
    <source>
        <dbReference type="EMBL" id="ETV65310.1"/>
    </source>
</evidence>
<reference evidence="1" key="1">
    <citation type="submission" date="2013-12" db="EMBL/GenBank/DDBJ databases">
        <title>The Genome Sequence of Aphanomyces astaci APO3.</title>
        <authorList>
            <consortium name="The Broad Institute Genomics Platform"/>
            <person name="Russ C."/>
            <person name="Tyler B."/>
            <person name="van West P."/>
            <person name="Dieguez-Uribeondo J."/>
            <person name="Young S.K."/>
            <person name="Zeng Q."/>
            <person name="Gargeya S."/>
            <person name="Fitzgerald M."/>
            <person name="Abouelleil A."/>
            <person name="Alvarado L."/>
            <person name="Chapman S.B."/>
            <person name="Gainer-Dewar J."/>
            <person name="Goldberg J."/>
            <person name="Griggs A."/>
            <person name="Gujja S."/>
            <person name="Hansen M."/>
            <person name="Howarth C."/>
            <person name="Imamovic A."/>
            <person name="Ireland A."/>
            <person name="Larimer J."/>
            <person name="McCowan C."/>
            <person name="Murphy C."/>
            <person name="Pearson M."/>
            <person name="Poon T.W."/>
            <person name="Priest M."/>
            <person name="Roberts A."/>
            <person name="Saif S."/>
            <person name="Shea T."/>
            <person name="Sykes S."/>
            <person name="Wortman J."/>
            <person name="Nusbaum C."/>
            <person name="Birren B."/>
        </authorList>
    </citation>
    <scope>NUCLEOTIDE SEQUENCE [LARGE SCALE GENOMIC DNA]</scope>
    <source>
        <strain evidence="1">APO3</strain>
    </source>
</reference>
<organism evidence="1">
    <name type="scientific">Aphanomyces astaci</name>
    <name type="common">Crayfish plague agent</name>
    <dbReference type="NCBI Taxonomy" id="112090"/>
    <lineage>
        <taxon>Eukaryota</taxon>
        <taxon>Sar</taxon>
        <taxon>Stramenopiles</taxon>
        <taxon>Oomycota</taxon>
        <taxon>Saprolegniomycetes</taxon>
        <taxon>Saprolegniales</taxon>
        <taxon>Verrucalvaceae</taxon>
        <taxon>Aphanomyces</taxon>
    </lineage>
</organism>
<proteinExistence type="predicted"/>
<dbReference type="OrthoDB" id="74624at2759"/>
<dbReference type="EMBL" id="KI913240">
    <property type="protein sequence ID" value="ETV65310.1"/>
    <property type="molecule type" value="Genomic_DNA"/>
</dbReference>
<dbReference type="RefSeq" id="XP_009845176.1">
    <property type="nucleotide sequence ID" value="XM_009846874.1"/>
</dbReference>
<sequence length="112" mass="12610">MERFVDTRQASSLSCRMPTSWNVSHFKPFVMHRQPSKSPDLNALDLGIFASIQSLQITKKLESIFLTFQVVMRLVLEHDGDNNFALPHLKKAALLRAGLLMSNVSCPISLIL</sequence>
<accession>W4FCV8</accession>
<name>W4FCV8_APHAT</name>
<gene>
    <name evidence="1" type="ORF">H257_17911</name>
</gene>
<dbReference type="VEuPathDB" id="FungiDB:H257_17911"/>
<dbReference type="AlphaFoldDB" id="W4FCV8"/>
<protein>
    <submittedName>
        <fullName evidence="1">Uncharacterized protein</fullName>
    </submittedName>
</protein>
<dbReference type="GeneID" id="20819907"/>
<dbReference type="PANTHER" id="PTHR47169">
    <property type="entry name" value="OS01G0541250 PROTEIN"/>
    <property type="match status" value="1"/>
</dbReference>